<proteinExistence type="predicted"/>
<organism evidence="2 3">
    <name type="scientific">Bradyrhizobium symbiodeficiens</name>
    <dbReference type="NCBI Taxonomy" id="1404367"/>
    <lineage>
        <taxon>Bacteria</taxon>
        <taxon>Pseudomonadati</taxon>
        <taxon>Pseudomonadota</taxon>
        <taxon>Alphaproteobacteria</taxon>
        <taxon>Hyphomicrobiales</taxon>
        <taxon>Nitrobacteraceae</taxon>
        <taxon>Bradyrhizobium</taxon>
    </lineage>
</organism>
<sequence length="345" mass="37850">MRLVPISARMRYRPLPFARRRRLSQPASARLAFRLPPAMAWRKRSRKPGETPPRHQLSVTNMRVETNLHPTRQVTLTNMRFAWLRPSAAASPDPRRTANRLPRSPLKRARQVDRILNHHWRILQEARSEAPVRSGDMPIAQSRPAEAARLFAAPLAFPSVQPRVLRRAAPNAASPAAHAAAPIVPQPELRRQPMIRWPAAAVRPSDPRLLPARPAERPVSPPARHPATTPRASAAATELRLPASAGAAVRKPPAEVAFAWRKAVSQAVAGAPAADATAPLSAAQAMASATTPQSPGSRHVSAASMPPQPSRPSAAIDPAFADRLANDVIRRIERRQRIERERRGL</sequence>
<dbReference type="Proteomes" id="UP000319298">
    <property type="component" value="Chromosome"/>
</dbReference>
<dbReference type="EMBL" id="CP041090">
    <property type="protein sequence ID" value="QDF37512.1"/>
    <property type="molecule type" value="Genomic_DNA"/>
</dbReference>
<reference evidence="2 3" key="2">
    <citation type="journal article" date="2020" name="Int. J. Syst. Evol. Microbiol.">
        <title>Description and complete genome sequences of Bradyrhizobium symbiodeficiens sp. nov., a non-symbiotic bacterium associated with legumes native to Canada.</title>
        <authorList>
            <person name="Bromfield E.S.P."/>
            <person name="Cloutier S."/>
            <person name="Nguyen H.D.T."/>
        </authorList>
    </citation>
    <scope>NUCLEOTIDE SEQUENCE [LARGE SCALE GENOMIC DNA]</scope>
    <source>
        <strain evidence="2 3">65S1MB</strain>
    </source>
</reference>
<feature type="compositionally biased region" description="Low complexity" evidence="1">
    <location>
        <begin position="284"/>
        <end position="294"/>
    </location>
</feature>
<feature type="region of interest" description="Disordered" evidence="1">
    <location>
        <begin position="87"/>
        <end position="106"/>
    </location>
</feature>
<gene>
    <name evidence="2" type="ORF">FJN17_08000</name>
</gene>
<dbReference type="RefSeq" id="WP_140478965.1">
    <property type="nucleotide sequence ID" value="NZ_CP041090.2"/>
</dbReference>
<evidence type="ECO:0000313" key="2">
    <source>
        <dbReference type="EMBL" id="QDF37512.1"/>
    </source>
</evidence>
<accession>A0ABX5W2L5</accession>
<feature type="region of interest" description="Disordered" evidence="1">
    <location>
        <begin position="205"/>
        <end position="235"/>
    </location>
</feature>
<reference evidence="3" key="1">
    <citation type="submission" date="2019-06" db="EMBL/GenBank/DDBJ databases">
        <title>Whole-Genome Sequence of Bradyrhizobium sp. 3 Strain 65S1MB.</title>
        <authorList>
            <person name="Bromfield E.S.P."/>
            <person name="Cloutier S."/>
            <person name="Nguyen H.D.T."/>
        </authorList>
    </citation>
    <scope>NUCLEOTIDE SEQUENCE [LARGE SCALE GENOMIC DNA]</scope>
    <source>
        <strain evidence="3">65S1MB</strain>
    </source>
</reference>
<protein>
    <submittedName>
        <fullName evidence="2">Uncharacterized protein</fullName>
    </submittedName>
</protein>
<evidence type="ECO:0000256" key="1">
    <source>
        <dbReference type="SAM" id="MobiDB-lite"/>
    </source>
</evidence>
<keyword evidence="3" id="KW-1185">Reference proteome</keyword>
<feature type="region of interest" description="Disordered" evidence="1">
    <location>
        <begin position="284"/>
        <end position="319"/>
    </location>
</feature>
<feature type="compositionally biased region" description="Low complexity" evidence="1">
    <location>
        <begin position="225"/>
        <end position="235"/>
    </location>
</feature>
<evidence type="ECO:0000313" key="3">
    <source>
        <dbReference type="Proteomes" id="UP000319298"/>
    </source>
</evidence>
<name>A0ABX5W2L5_9BRAD</name>